<gene>
    <name evidence="7" type="ORF">BAUCODRAFT_70196</name>
</gene>
<dbReference type="eggNOG" id="ENOG502RY3D">
    <property type="taxonomic scope" value="Eukaryota"/>
</dbReference>
<keyword evidence="5" id="KW-0732">Signal</keyword>
<organism evidence="7 8">
    <name type="scientific">Baudoinia panamericana (strain UAMH 10762)</name>
    <name type="common">Angels' share fungus</name>
    <name type="synonym">Baudoinia compniacensis (strain UAMH 10762)</name>
    <dbReference type="NCBI Taxonomy" id="717646"/>
    <lineage>
        <taxon>Eukaryota</taxon>
        <taxon>Fungi</taxon>
        <taxon>Dikarya</taxon>
        <taxon>Ascomycota</taxon>
        <taxon>Pezizomycotina</taxon>
        <taxon>Dothideomycetes</taxon>
        <taxon>Dothideomycetidae</taxon>
        <taxon>Mycosphaerellales</taxon>
        <taxon>Teratosphaeriaceae</taxon>
        <taxon>Baudoinia</taxon>
    </lineage>
</organism>
<feature type="signal peptide" evidence="5">
    <location>
        <begin position="1"/>
        <end position="19"/>
    </location>
</feature>
<dbReference type="InterPro" id="IPR005103">
    <property type="entry name" value="AA9_LPMO"/>
</dbReference>
<evidence type="ECO:0000256" key="2">
    <source>
        <dbReference type="ARBA" id="ARBA00004613"/>
    </source>
</evidence>
<comment type="cofactor">
    <cofactor evidence="1">
        <name>Cu(2+)</name>
        <dbReference type="ChEBI" id="CHEBI:29036"/>
    </cofactor>
</comment>
<dbReference type="OMA" id="PGPAMYN"/>
<evidence type="ECO:0000256" key="5">
    <source>
        <dbReference type="SAM" id="SignalP"/>
    </source>
</evidence>
<dbReference type="PANTHER" id="PTHR33353:SF34">
    <property type="entry name" value="ENDO-BETA-1,4-GLUCANASE D"/>
    <property type="match status" value="1"/>
</dbReference>
<reference evidence="7 8" key="1">
    <citation type="journal article" date="2012" name="PLoS Pathog.">
        <title>Diverse lifestyles and strategies of plant pathogenesis encoded in the genomes of eighteen Dothideomycetes fungi.</title>
        <authorList>
            <person name="Ohm R.A."/>
            <person name="Feau N."/>
            <person name="Henrissat B."/>
            <person name="Schoch C.L."/>
            <person name="Horwitz B.A."/>
            <person name="Barry K.W."/>
            <person name="Condon B.J."/>
            <person name="Copeland A.C."/>
            <person name="Dhillon B."/>
            <person name="Glaser F."/>
            <person name="Hesse C.N."/>
            <person name="Kosti I."/>
            <person name="LaButti K."/>
            <person name="Lindquist E.A."/>
            <person name="Lucas S."/>
            <person name="Salamov A.A."/>
            <person name="Bradshaw R.E."/>
            <person name="Ciuffetti L."/>
            <person name="Hamelin R.C."/>
            <person name="Kema G.H.J."/>
            <person name="Lawrence C."/>
            <person name="Scott J.A."/>
            <person name="Spatafora J.W."/>
            <person name="Turgeon B.G."/>
            <person name="de Wit P.J.G.M."/>
            <person name="Zhong S."/>
            <person name="Goodwin S.B."/>
            <person name="Grigoriev I.V."/>
        </authorList>
    </citation>
    <scope>NUCLEOTIDE SEQUENCE [LARGE SCALE GENOMIC DNA]</scope>
    <source>
        <strain evidence="7 8">UAMH 10762</strain>
    </source>
</reference>
<dbReference type="EMBL" id="KB445555">
    <property type="protein sequence ID" value="EMC96205.1"/>
    <property type="molecule type" value="Genomic_DNA"/>
</dbReference>
<dbReference type="Pfam" id="PF03443">
    <property type="entry name" value="AA9"/>
    <property type="match status" value="1"/>
</dbReference>
<dbReference type="CDD" id="cd21175">
    <property type="entry name" value="LPMO_AA9"/>
    <property type="match status" value="1"/>
</dbReference>
<name>M2NBE1_BAUPA</name>
<feature type="domain" description="Auxiliary Activity family 9 catalytic" evidence="6">
    <location>
        <begin position="20"/>
        <end position="236"/>
    </location>
</feature>
<proteinExistence type="predicted"/>
<keyword evidence="7" id="KW-0378">Hydrolase</keyword>
<comment type="subcellular location">
    <subcellularLocation>
        <location evidence="2">Secreted</location>
    </subcellularLocation>
</comment>
<dbReference type="InterPro" id="IPR049892">
    <property type="entry name" value="AA9"/>
</dbReference>
<accession>M2NBE1</accession>
<dbReference type="GO" id="GO:0005576">
    <property type="term" value="C:extracellular region"/>
    <property type="evidence" value="ECO:0007669"/>
    <property type="project" value="UniProtKB-SubCell"/>
</dbReference>
<dbReference type="KEGG" id="bcom:BAUCODRAFT_70196"/>
<evidence type="ECO:0000256" key="1">
    <source>
        <dbReference type="ARBA" id="ARBA00001973"/>
    </source>
</evidence>
<keyword evidence="3" id="KW-0964">Secreted</keyword>
<keyword evidence="8" id="KW-1185">Reference proteome</keyword>
<protein>
    <submittedName>
        <fullName evidence="7">Glycoside hydrolase family 61 protein</fullName>
    </submittedName>
</protein>
<evidence type="ECO:0000313" key="8">
    <source>
        <dbReference type="Proteomes" id="UP000011761"/>
    </source>
</evidence>
<dbReference type="STRING" id="717646.M2NBE1"/>
<dbReference type="Proteomes" id="UP000011761">
    <property type="component" value="Unassembled WGS sequence"/>
</dbReference>
<evidence type="ECO:0000259" key="6">
    <source>
        <dbReference type="Pfam" id="PF03443"/>
    </source>
</evidence>
<evidence type="ECO:0000256" key="4">
    <source>
        <dbReference type="ARBA" id="ARBA00023157"/>
    </source>
</evidence>
<dbReference type="PANTHER" id="PTHR33353">
    <property type="entry name" value="PUTATIVE (AFU_ORTHOLOGUE AFUA_1G12560)-RELATED"/>
    <property type="match status" value="1"/>
</dbReference>
<dbReference type="Gene3D" id="2.70.50.70">
    <property type="match status" value="1"/>
</dbReference>
<dbReference type="RefSeq" id="XP_007676296.1">
    <property type="nucleotide sequence ID" value="XM_007678106.1"/>
</dbReference>
<dbReference type="GO" id="GO:0016787">
    <property type="term" value="F:hydrolase activity"/>
    <property type="evidence" value="ECO:0007669"/>
    <property type="project" value="UniProtKB-KW"/>
</dbReference>
<evidence type="ECO:0000256" key="3">
    <source>
        <dbReference type="ARBA" id="ARBA00022525"/>
    </source>
</evidence>
<feature type="chain" id="PRO_5004022397" evidence="5">
    <location>
        <begin position="20"/>
        <end position="378"/>
    </location>
</feature>
<evidence type="ECO:0000313" key="7">
    <source>
        <dbReference type="EMBL" id="EMC96205.1"/>
    </source>
</evidence>
<dbReference type="AlphaFoldDB" id="M2NBE1"/>
<dbReference type="OrthoDB" id="4849160at2759"/>
<dbReference type="HOGENOM" id="CLU_031730_1_0_1"/>
<sequence length="378" mass="38961">MSVIQSAAILASLVASVAAHGHVQGIVAGGTYYTGYDPSFQYSPIPPIVIGWSDPQDLDNGFIAPSNYTNPDIICHRNATAAGTSARIAAGDVVEPQWTPWPSSHHGPVIDYLAKCPGSCSDVDKTTLEFFKIDQVGLIDDTTEPGTWGSDQLLANNNSWTVTIPPSIAPGNYVLRHEIIALHSAGTADGAQNYPQCVNLEITGSGTDTPAGTLGQKLYGANDSGILINIYQSLSTYEIPGPSLYSGAVAMSQTQVAITGYAPLSSGGVAVSIAYSSATTTTAAAGSSSVARSTTAASASASTAIVSALPSTALTQTLPTVLPTGTAVSSNDTIAGLPPAEAPPAGTTLQDLFAWLEYMLEGLASTGGRHQRDFKERK</sequence>
<dbReference type="GeneID" id="19116573"/>
<keyword evidence="4" id="KW-1015">Disulfide bond</keyword>